<dbReference type="AlphaFoldDB" id="A0A285Q9B7"/>
<evidence type="ECO:0000313" key="3">
    <source>
        <dbReference type="Proteomes" id="UP000219494"/>
    </source>
</evidence>
<accession>A0A285Q9B7</accession>
<evidence type="ECO:0000313" key="2">
    <source>
        <dbReference type="EMBL" id="SOB78530.1"/>
    </source>
</evidence>
<dbReference type="Proteomes" id="UP000219494">
    <property type="component" value="Unassembled WGS sequence"/>
</dbReference>
<protein>
    <recommendedName>
        <fullName evidence="1">DUF6440 domain-containing protein</fullName>
    </recommendedName>
</protein>
<feature type="domain" description="DUF6440" evidence="1">
    <location>
        <begin position="45"/>
        <end position="85"/>
    </location>
</feature>
<dbReference type="EMBL" id="OBMI01000001">
    <property type="protein sequence ID" value="SOB78530.1"/>
    <property type="molecule type" value="Genomic_DNA"/>
</dbReference>
<dbReference type="PROSITE" id="PS51257">
    <property type="entry name" value="PROKAR_LIPOPROTEIN"/>
    <property type="match status" value="1"/>
</dbReference>
<gene>
    <name evidence="2" type="ORF">SAMN06297144_0035</name>
</gene>
<reference evidence="2 3" key="1">
    <citation type="submission" date="2017-07" db="EMBL/GenBank/DDBJ databases">
        <authorList>
            <person name="Sun Z.S."/>
            <person name="Albrecht U."/>
            <person name="Echele G."/>
            <person name="Lee C.C."/>
        </authorList>
    </citation>
    <scope>NUCLEOTIDE SEQUENCE [LARGE SCALE GENOMIC DNA]</scope>
    <source>
        <strain evidence="2 3">CGMCC 1.12672</strain>
    </source>
</reference>
<name>A0A285Q9B7_9SPHN</name>
<organism evidence="2 3">
    <name type="scientific">Sphingomonas guangdongensis</name>
    <dbReference type="NCBI Taxonomy" id="1141890"/>
    <lineage>
        <taxon>Bacteria</taxon>
        <taxon>Pseudomonadati</taxon>
        <taxon>Pseudomonadota</taxon>
        <taxon>Alphaproteobacteria</taxon>
        <taxon>Sphingomonadales</taxon>
        <taxon>Sphingomonadaceae</taxon>
        <taxon>Sphingomonas</taxon>
    </lineage>
</organism>
<dbReference type="OrthoDB" id="7859745at2"/>
<proteinExistence type="predicted"/>
<evidence type="ECO:0000259" key="1">
    <source>
        <dbReference type="Pfam" id="PF20037"/>
    </source>
</evidence>
<dbReference type="RefSeq" id="WP_144033477.1">
    <property type="nucleotide sequence ID" value="NZ_OBMI01000001.1"/>
</dbReference>
<dbReference type="Pfam" id="PF20037">
    <property type="entry name" value="DUF6440"/>
    <property type="match status" value="1"/>
</dbReference>
<keyword evidence="3" id="KW-1185">Reference proteome</keyword>
<dbReference type="InterPro" id="IPR045515">
    <property type="entry name" value="DUF6440"/>
</dbReference>
<sequence length="87" mass="9342">MTRTGLIGGLVAATLLGGCGGVSNTFQSAPITTDTVEGKIRGTRNGGEQVRVWRDPDTGCQYLLWERRRQGGITPRLTPEGRPICRG</sequence>